<name>A0A7G9RC10_9ACTN</name>
<dbReference type="GO" id="GO:0005829">
    <property type="term" value="C:cytosol"/>
    <property type="evidence" value="ECO:0007669"/>
    <property type="project" value="TreeGrafter"/>
</dbReference>
<keyword evidence="7" id="KW-1185">Reference proteome</keyword>
<evidence type="ECO:0000256" key="4">
    <source>
        <dbReference type="SAM" id="MobiDB-lite"/>
    </source>
</evidence>
<evidence type="ECO:0000313" key="7">
    <source>
        <dbReference type="Proteomes" id="UP000515947"/>
    </source>
</evidence>
<keyword evidence="2" id="KW-0808">Transferase</keyword>
<dbReference type="KEGG" id="nmes:H9L09_01135"/>
<dbReference type="SUPFAM" id="SSF53067">
    <property type="entry name" value="Actin-like ATPase domain"/>
    <property type="match status" value="1"/>
</dbReference>
<dbReference type="RefSeq" id="WP_187578977.1">
    <property type="nucleotide sequence ID" value="NZ_CP060713.1"/>
</dbReference>
<sequence>MPFLEVHVAVTDSTCEVSAGLLDGDGPRSPVRRPVPVTAPRPGWQELAPEDLWRATTEAVRELLDRPGVDAAEVEGLVLTGPPETLVVWDQETLGSPRPVIGPADRRTAELCTWMRSSGSEKLVGTRTGRGLDPTGTGPRLAWVRAHEPNTWALVEDGRYVVGPVTSYLVARMTRGVWHLVDTASAAATLLLDTTAGTWDPELCALFGVPAAALPQLVEPGRTPAVTDPSTVGGLAVPIGLR</sequence>
<protein>
    <recommendedName>
        <fullName evidence="5">Carbohydrate kinase FGGY N-terminal domain-containing protein</fullName>
    </recommendedName>
</protein>
<keyword evidence="3" id="KW-0418">Kinase</keyword>
<dbReference type="Proteomes" id="UP000515947">
    <property type="component" value="Chromosome"/>
</dbReference>
<gene>
    <name evidence="6" type="ORF">H9L09_01135</name>
</gene>
<dbReference type="GO" id="GO:0004370">
    <property type="term" value="F:glycerol kinase activity"/>
    <property type="evidence" value="ECO:0007669"/>
    <property type="project" value="TreeGrafter"/>
</dbReference>
<comment type="similarity">
    <text evidence="1">Belongs to the FGGY kinase family.</text>
</comment>
<evidence type="ECO:0000259" key="5">
    <source>
        <dbReference type="Pfam" id="PF00370"/>
    </source>
</evidence>
<dbReference type="InterPro" id="IPR043129">
    <property type="entry name" value="ATPase_NBD"/>
</dbReference>
<evidence type="ECO:0000313" key="6">
    <source>
        <dbReference type="EMBL" id="QNN53135.1"/>
    </source>
</evidence>
<evidence type="ECO:0000256" key="3">
    <source>
        <dbReference type="ARBA" id="ARBA00022777"/>
    </source>
</evidence>
<proteinExistence type="inferred from homology"/>
<dbReference type="Pfam" id="PF00370">
    <property type="entry name" value="FGGY_N"/>
    <property type="match status" value="1"/>
</dbReference>
<dbReference type="PANTHER" id="PTHR10196">
    <property type="entry name" value="SUGAR KINASE"/>
    <property type="match status" value="1"/>
</dbReference>
<dbReference type="GO" id="GO:0019563">
    <property type="term" value="P:glycerol catabolic process"/>
    <property type="evidence" value="ECO:0007669"/>
    <property type="project" value="TreeGrafter"/>
</dbReference>
<dbReference type="Gene3D" id="3.30.420.40">
    <property type="match status" value="1"/>
</dbReference>
<dbReference type="InterPro" id="IPR018484">
    <property type="entry name" value="FGGY_N"/>
</dbReference>
<feature type="domain" description="Carbohydrate kinase FGGY N-terminal" evidence="5">
    <location>
        <begin position="32"/>
        <end position="231"/>
    </location>
</feature>
<feature type="compositionally biased region" description="Low complexity" evidence="4">
    <location>
        <begin position="27"/>
        <end position="42"/>
    </location>
</feature>
<reference evidence="6 7" key="1">
    <citation type="submission" date="2020-08" db="EMBL/GenBank/DDBJ databases">
        <title>Genome sequence of Nocardioides mesophilus KACC 16243T.</title>
        <authorList>
            <person name="Hyun D.-W."/>
            <person name="Bae J.-W."/>
        </authorList>
    </citation>
    <scope>NUCLEOTIDE SEQUENCE [LARGE SCALE GENOMIC DNA]</scope>
    <source>
        <strain evidence="6 7">KACC 16243</strain>
    </source>
</reference>
<evidence type="ECO:0000256" key="2">
    <source>
        <dbReference type="ARBA" id="ARBA00022679"/>
    </source>
</evidence>
<dbReference type="PANTHER" id="PTHR10196:SF69">
    <property type="entry name" value="GLYCEROL KINASE"/>
    <property type="match status" value="1"/>
</dbReference>
<organism evidence="6 7">
    <name type="scientific">Nocardioides mesophilus</name>
    <dbReference type="NCBI Taxonomy" id="433659"/>
    <lineage>
        <taxon>Bacteria</taxon>
        <taxon>Bacillati</taxon>
        <taxon>Actinomycetota</taxon>
        <taxon>Actinomycetes</taxon>
        <taxon>Propionibacteriales</taxon>
        <taxon>Nocardioidaceae</taxon>
        <taxon>Nocardioides</taxon>
    </lineage>
</organism>
<feature type="region of interest" description="Disordered" evidence="4">
    <location>
        <begin position="19"/>
        <end position="43"/>
    </location>
</feature>
<dbReference type="AlphaFoldDB" id="A0A7G9RC10"/>
<dbReference type="EMBL" id="CP060713">
    <property type="protein sequence ID" value="QNN53135.1"/>
    <property type="molecule type" value="Genomic_DNA"/>
</dbReference>
<accession>A0A7G9RC10</accession>
<evidence type="ECO:0000256" key="1">
    <source>
        <dbReference type="ARBA" id="ARBA00009156"/>
    </source>
</evidence>